<proteinExistence type="predicted"/>
<evidence type="ECO:0000259" key="1">
    <source>
        <dbReference type="Pfam" id="PF10543"/>
    </source>
</evidence>
<protein>
    <submittedName>
        <fullName evidence="2">ORF6N domain-containing protein</fullName>
    </submittedName>
</protein>
<comment type="caution">
    <text evidence="2">The sequence shown here is derived from an EMBL/GenBank/DDBJ whole genome shotgun (WGS) entry which is preliminary data.</text>
</comment>
<name>A0ABW4I9Q3_9SPHI</name>
<reference evidence="3" key="1">
    <citation type="journal article" date="2019" name="Int. J. Syst. Evol. Microbiol.">
        <title>The Global Catalogue of Microorganisms (GCM) 10K type strain sequencing project: providing services to taxonomists for standard genome sequencing and annotation.</title>
        <authorList>
            <consortium name="The Broad Institute Genomics Platform"/>
            <consortium name="The Broad Institute Genome Sequencing Center for Infectious Disease"/>
            <person name="Wu L."/>
            <person name="Ma J."/>
        </authorList>
    </citation>
    <scope>NUCLEOTIDE SEQUENCE [LARGE SCALE GENOMIC DNA]</scope>
    <source>
        <strain evidence="3">CCUG 53762</strain>
    </source>
</reference>
<evidence type="ECO:0000313" key="2">
    <source>
        <dbReference type="EMBL" id="MFD1628955.1"/>
    </source>
</evidence>
<sequence length="191" mass="22474">MTEPTIQKQEVSVTDETVMSQIYMIRGQKVMLDRDLAKLYGVETFRLNEQVKRNISRFPEDFMFQLTKEEWESLTSQIAISKTGRGGRRTIPYVFTEYGVLMLSSVLNSERAVQVNIQIMRIFTKVRQMLSDNTEIKLEIAEIKQAVNKIAKKQEGQDKNIDLLFEYIDRLQEKAEEPKPERKRIGYKDKW</sequence>
<gene>
    <name evidence="2" type="ORF">ACFSAH_03655</name>
</gene>
<evidence type="ECO:0000313" key="3">
    <source>
        <dbReference type="Proteomes" id="UP001597118"/>
    </source>
</evidence>
<dbReference type="Pfam" id="PF10543">
    <property type="entry name" value="ORF6N"/>
    <property type="match status" value="1"/>
</dbReference>
<dbReference type="InterPro" id="IPR018873">
    <property type="entry name" value="KilA-N_DNA-bd_domain"/>
</dbReference>
<keyword evidence="3" id="KW-1185">Reference proteome</keyword>
<organism evidence="2 3">
    <name type="scientific">Pseudopedobacter beijingensis</name>
    <dbReference type="NCBI Taxonomy" id="1207056"/>
    <lineage>
        <taxon>Bacteria</taxon>
        <taxon>Pseudomonadati</taxon>
        <taxon>Bacteroidota</taxon>
        <taxon>Sphingobacteriia</taxon>
        <taxon>Sphingobacteriales</taxon>
        <taxon>Sphingobacteriaceae</taxon>
        <taxon>Pseudopedobacter</taxon>
    </lineage>
</organism>
<dbReference type="RefSeq" id="WP_379661336.1">
    <property type="nucleotide sequence ID" value="NZ_JBHUDG010000003.1"/>
</dbReference>
<dbReference type="EMBL" id="JBHUDG010000003">
    <property type="protein sequence ID" value="MFD1628955.1"/>
    <property type="molecule type" value="Genomic_DNA"/>
</dbReference>
<feature type="domain" description="KilA-N DNA-binding" evidence="1">
    <location>
        <begin position="21"/>
        <end position="106"/>
    </location>
</feature>
<accession>A0ABW4I9Q3</accession>
<dbReference type="Proteomes" id="UP001597118">
    <property type="component" value="Unassembled WGS sequence"/>
</dbReference>